<dbReference type="FunFam" id="1.10.8.10:FF:000001">
    <property type="entry name" value="Elongation factor Ts"/>
    <property type="match status" value="1"/>
</dbReference>
<dbReference type="Gene3D" id="1.10.8.10">
    <property type="entry name" value="DNA helicase RuvA subunit, C-terminal domain"/>
    <property type="match status" value="1"/>
</dbReference>
<keyword evidence="3 5" id="KW-0251">Elongation factor</keyword>
<dbReference type="STRING" id="1798473.A3G50_01045"/>
<evidence type="ECO:0000313" key="8">
    <source>
        <dbReference type="Proteomes" id="UP000176633"/>
    </source>
</evidence>
<evidence type="ECO:0000256" key="3">
    <source>
        <dbReference type="ARBA" id="ARBA00022768"/>
    </source>
</evidence>
<dbReference type="GO" id="GO:0005737">
    <property type="term" value="C:cytoplasm"/>
    <property type="evidence" value="ECO:0007669"/>
    <property type="project" value="UniProtKB-SubCell"/>
</dbReference>
<dbReference type="InterPro" id="IPR001816">
    <property type="entry name" value="Transl_elong_EFTs/EF1B"/>
</dbReference>
<dbReference type="InterPro" id="IPR009060">
    <property type="entry name" value="UBA-like_sf"/>
</dbReference>
<dbReference type="FunFam" id="3.30.479.20:FF:000003">
    <property type="entry name" value="Elongation factor Ts, mitochondrial"/>
    <property type="match status" value="1"/>
</dbReference>
<evidence type="ECO:0000256" key="5">
    <source>
        <dbReference type="HAMAP-Rule" id="MF_00050"/>
    </source>
</evidence>
<dbReference type="PANTHER" id="PTHR11741">
    <property type="entry name" value="ELONGATION FACTOR TS"/>
    <property type="match status" value="1"/>
</dbReference>
<comment type="subcellular location">
    <subcellularLocation>
        <location evidence="5">Cytoplasm</location>
    </subcellularLocation>
</comment>
<reference evidence="7 8" key="1">
    <citation type="journal article" date="2016" name="Nat. Commun.">
        <title>Thousands of microbial genomes shed light on interconnected biogeochemical processes in an aquifer system.</title>
        <authorList>
            <person name="Anantharaman K."/>
            <person name="Brown C.T."/>
            <person name="Hug L.A."/>
            <person name="Sharon I."/>
            <person name="Castelle C.J."/>
            <person name="Probst A.J."/>
            <person name="Thomas B.C."/>
            <person name="Singh A."/>
            <person name="Wilkins M.J."/>
            <person name="Karaoz U."/>
            <person name="Brodie E.L."/>
            <person name="Williams K.H."/>
            <person name="Hubbard S.S."/>
            <person name="Banfield J.F."/>
        </authorList>
    </citation>
    <scope>NUCLEOTIDE SEQUENCE [LARGE SCALE GENOMIC DNA]</scope>
</reference>
<evidence type="ECO:0000313" key="7">
    <source>
        <dbReference type="EMBL" id="OGG43746.1"/>
    </source>
</evidence>
<feature type="domain" description="Translation elongation factor EFTs/EF1B dimerisation" evidence="6">
    <location>
        <begin position="70"/>
        <end position="147"/>
    </location>
</feature>
<dbReference type="SUPFAM" id="SSF54713">
    <property type="entry name" value="Elongation factor Ts (EF-Ts), dimerisation domain"/>
    <property type="match status" value="1"/>
</dbReference>
<dbReference type="InterPro" id="IPR014039">
    <property type="entry name" value="Transl_elong_EFTs/EF1B_dimer"/>
</dbReference>
<comment type="caution">
    <text evidence="7">The sequence shown here is derived from an EMBL/GenBank/DDBJ whole genome shotgun (WGS) entry which is preliminary data.</text>
</comment>
<feature type="region of interest" description="Involved in Mg(2+) ion dislocation from EF-Tu" evidence="5">
    <location>
        <begin position="79"/>
        <end position="82"/>
    </location>
</feature>
<protein>
    <recommendedName>
        <fullName evidence="2 5">Elongation factor Ts</fullName>
        <shortName evidence="5">EF-Ts</shortName>
    </recommendedName>
</protein>
<dbReference type="Proteomes" id="UP000176633">
    <property type="component" value="Unassembled WGS sequence"/>
</dbReference>
<dbReference type="Gene3D" id="3.30.479.20">
    <property type="entry name" value="Elongation factor Ts, dimerisation domain"/>
    <property type="match status" value="1"/>
</dbReference>
<dbReference type="Pfam" id="PF00889">
    <property type="entry name" value="EF_TS"/>
    <property type="match status" value="1"/>
</dbReference>
<dbReference type="PANTHER" id="PTHR11741:SF0">
    <property type="entry name" value="ELONGATION FACTOR TS, MITOCHONDRIAL"/>
    <property type="match status" value="1"/>
</dbReference>
<proteinExistence type="inferred from homology"/>
<evidence type="ECO:0000256" key="2">
    <source>
        <dbReference type="ARBA" id="ARBA00016956"/>
    </source>
</evidence>
<dbReference type="CDD" id="cd14275">
    <property type="entry name" value="UBA_EF-Ts"/>
    <property type="match status" value="1"/>
</dbReference>
<dbReference type="HAMAP" id="MF_00050">
    <property type="entry name" value="EF_Ts"/>
    <property type="match status" value="1"/>
</dbReference>
<sequence>MADIGIIQKLRDATGAGVMSCKKAFQETGGDFDKAVALIKERGLIKVEEKSSRSTGSGLLETYIHNGRVGVLLELRCETDFVARSEIFKELAHNLAMQIAAMNPADVDNLLVQPFIKDESITIDALIKEAIARLGENTKVERFCRYEL</sequence>
<keyword evidence="4 5" id="KW-0648">Protein biosynthesis</keyword>
<organism evidence="7 8">
    <name type="scientific">Candidatus Jorgensenbacteria bacterium RIFCSPLOWO2_12_FULL_42_11</name>
    <dbReference type="NCBI Taxonomy" id="1798473"/>
    <lineage>
        <taxon>Bacteria</taxon>
        <taxon>Candidatus Joergenseniibacteriota</taxon>
    </lineage>
</organism>
<gene>
    <name evidence="5" type="primary">tsf</name>
    <name evidence="7" type="ORF">A3G50_01045</name>
</gene>
<dbReference type="GO" id="GO:0003746">
    <property type="term" value="F:translation elongation factor activity"/>
    <property type="evidence" value="ECO:0007669"/>
    <property type="project" value="UniProtKB-UniRule"/>
</dbReference>
<evidence type="ECO:0000256" key="4">
    <source>
        <dbReference type="ARBA" id="ARBA00022917"/>
    </source>
</evidence>
<comment type="function">
    <text evidence="5">Associates with the EF-Tu.GDP complex and induces the exchange of GDP to GTP. It remains bound to the aminoacyl-tRNA.EF-Tu.GTP complex up to the GTP hydrolysis stage on the ribosome.</text>
</comment>
<comment type="similarity">
    <text evidence="1 5">Belongs to the EF-Ts family.</text>
</comment>
<dbReference type="InterPro" id="IPR036402">
    <property type="entry name" value="EF-Ts_dimer_sf"/>
</dbReference>
<dbReference type="SUPFAM" id="SSF46934">
    <property type="entry name" value="UBA-like"/>
    <property type="match status" value="1"/>
</dbReference>
<keyword evidence="5" id="KW-0963">Cytoplasm</keyword>
<dbReference type="NCBIfam" id="TIGR00116">
    <property type="entry name" value="tsf"/>
    <property type="match status" value="1"/>
</dbReference>
<accession>A0A1F6C3F2</accession>
<dbReference type="AlphaFoldDB" id="A0A1F6C3F2"/>
<name>A0A1F6C3F2_9BACT</name>
<evidence type="ECO:0000259" key="6">
    <source>
        <dbReference type="Pfam" id="PF00889"/>
    </source>
</evidence>
<dbReference type="EMBL" id="MFKM01000006">
    <property type="protein sequence ID" value="OGG43746.1"/>
    <property type="molecule type" value="Genomic_DNA"/>
</dbReference>
<evidence type="ECO:0000256" key="1">
    <source>
        <dbReference type="ARBA" id="ARBA00005532"/>
    </source>
</evidence>